<keyword evidence="6" id="KW-1185">Reference proteome</keyword>
<protein>
    <recommendedName>
        <fullName evidence="4">Carboxyltransferase domain-containing protein</fullName>
    </recommendedName>
</protein>
<dbReference type="InterPro" id="IPR029000">
    <property type="entry name" value="Cyclophilin-like_dom_sf"/>
</dbReference>
<evidence type="ECO:0000313" key="6">
    <source>
        <dbReference type="Proteomes" id="UP000249808"/>
    </source>
</evidence>
<accession>A0A327ZUV4</accession>
<sequence length="320" mass="36540">MSIIFQTAGIYTTFQQLETKENASLSLDGPCDALSHILGNALVGNPVNTPTIEMTFQAPTIHFREPTLIALMGAEFYAYTDERRIMPMKVHLMERGETLYFGQPKKGTRVYMAIAGGLQIDSCRLKDTEDYIIQAGARFELARSYTPFQKKLFENIAKRKETTWGIDAYSLARIYYSDVFHLESVSENELSGETKQALQEDIYIVTNRFDRTGFILEGNMINCPACTTDIRIKQSGALQLTQDGDLVIVLKSMHQDNDFSYIANIAPYHLPKLSQKKPGSKLYFKWVSKSELERQQKSYENWLKTVLAQIEFLHQKELNV</sequence>
<keyword evidence="2" id="KW-0378">Hydrolase</keyword>
<feature type="domain" description="Carboxyltransferase" evidence="4">
    <location>
        <begin position="29"/>
        <end position="302"/>
    </location>
</feature>
<evidence type="ECO:0000259" key="4">
    <source>
        <dbReference type="SMART" id="SM00797"/>
    </source>
</evidence>
<comment type="caution">
    <text evidence="5">The sequence shown here is derived from an EMBL/GenBank/DDBJ whole genome shotgun (WGS) entry which is preliminary data.</text>
</comment>
<dbReference type="SMART" id="SM00797">
    <property type="entry name" value="AHS2"/>
    <property type="match status" value="1"/>
</dbReference>
<gene>
    <name evidence="5" type="ORF">BHU61_01190</name>
</gene>
<keyword evidence="1" id="KW-0547">Nucleotide-binding</keyword>
<proteinExistence type="predicted"/>
<evidence type="ECO:0000256" key="1">
    <source>
        <dbReference type="ARBA" id="ARBA00022741"/>
    </source>
</evidence>
<evidence type="ECO:0000256" key="3">
    <source>
        <dbReference type="ARBA" id="ARBA00022840"/>
    </source>
</evidence>
<reference evidence="5 6" key="1">
    <citation type="journal article" date="2018" name="Front. Microbiol.">
        <title>Description and Comparative Genomics of Macrococcus caseolyticus subsp. hominis subsp. nov., Macrococcus goetzii sp. nov., Macrococcus epidermidis sp. nov., and Macrococcus bohemicus sp. nov., Novel Macrococci From Human Clinical Material With Virulence Potential and Suspected Uptake of Foreign DNA by Natural Transformation.</title>
        <authorList>
            <person name="Maslanova I."/>
            <person name="Wertheimer Z."/>
            <person name="Sedlacek I."/>
            <person name="Svec P."/>
            <person name="Indrakova A."/>
            <person name="Kovarovic V."/>
            <person name="Schumann P."/>
            <person name="Sproer C."/>
            <person name="Kralova S."/>
            <person name="Sedo O."/>
            <person name="Kristofova L."/>
            <person name="Vrbovska V."/>
            <person name="Fuzik T."/>
            <person name="Petras P."/>
            <person name="Zdrahal Z."/>
            <person name="Ruzickova V."/>
            <person name="Doskar J."/>
            <person name="Pantucek R."/>
        </authorList>
    </citation>
    <scope>NUCLEOTIDE SEQUENCE [LARGE SCALE GENOMIC DNA]</scope>
    <source>
        <strain evidence="5 6">01/688</strain>
    </source>
</reference>
<dbReference type="AlphaFoldDB" id="A0A327ZUV4"/>
<dbReference type="GO" id="GO:0016787">
    <property type="term" value="F:hydrolase activity"/>
    <property type="evidence" value="ECO:0007669"/>
    <property type="project" value="UniProtKB-KW"/>
</dbReference>
<name>A0A327ZUV4_9STAP</name>
<dbReference type="Pfam" id="PF02626">
    <property type="entry name" value="CT_A_B"/>
    <property type="match status" value="1"/>
</dbReference>
<dbReference type="EMBL" id="PZJH01000001">
    <property type="protein sequence ID" value="RAK46091.1"/>
    <property type="molecule type" value="Genomic_DNA"/>
</dbReference>
<evidence type="ECO:0000313" key="5">
    <source>
        <dbReference type="EMBL" id="RAK46091.1"/>
    </source>
</evidence>
<dbReference type="Gene3D" id="2.40.100.10">
    <property type="entry name" value="Cyclophilin-like"/>
    <property type="match status" value="1"/>
</dbReference>
<dbReference type="PANTHER" id="PTHR43309">
    <property type="entry name" value="5-OXOPROLINASE SUBUNIT C"/>
    <property type="match status" value="1"/>
</dbReference>
<dbReference type="InterPro" id="IPR052708">
    <property type="entry name" value="PxpC"/>
</dbReference>
<dbReference type="GO" id="GO:0005524">
    <property type="term" value="F:ATP binding"/>
    <property type="evidence" value="ECO:0007669"/>
    <property type="project" value="UniProtKB-KW"/>
</dbReference>
<dbReference type="Proteomes" id="UP000249808">
    <property type="component" value="Unassembled WGS sequence"/>
</dbReference>
<dbReference type="PANTHER" id="PTHR43309:SF5">
    <property type="entry name" value="5-OXOPROLINASE SUBUNIT C"/>
    <property type="match status" value="1"/>
</dbReference>
<dbReference type="InterPro" id="IPR003778">
    <property type="entry name" value="CT_A_B"/>
</dbReference>
<dbReference type="RefSeq" id="WP_111714261.1">
    <property type="nucleotide sequence ID" value="NZ_JBHSSR010000001.1"/>
</dbReference>
<organism evidence="5 6">
    <name type="scientific">Macrococcus epidermidis</name>
    <dbReference type="NCBI Taxonomy" id="1902580"/>
    <lineage>
        <taxon>Bacteria</taxon>
        <taxon>Bacillati</taxon>
        <taxon>Bacillota</taxon>
        <taxon>Bacilli</taxon>
        <taxon>Bacillales</taxon>
        <taxon>Staphylococcaceae</taxon>
        <taxon>Macrococcus</taxon>
    </lineage>
</organism>
<keyword evidence="3" id="KW-0067">ATP-binding</keyword>
<evidence type="ECO:0000256" key="2">
    <source>
        <dbReference type="ARBA" id="ARBA00022801"/>
    </source>
</evidence>